<comment type="caution">
    <text evidence="1">The sequence shown here is derived from an EMBL/GenBank/DDBJ whole genome shotgun (WGS) entry which is preliminary data.</text>
</comment>
<dbReference type="AlphaFoldDB" id="A0A392S681"/>
<dbReference type="EMBL" id="LXQA010323524">
    <property type="protein sequence ID" value="MCI43907.1"/>
    <property type="molecule type" value="Genomic_DNA"/>
</dbReference>
<evidence type="ECO:0000313" key="2">
    <source>
        <dbReference type="Proteomes" id="UP000265520"/>
    </source>
</evidence>
<proteinExistence type="predicted"/>
<organism evidence="1 2">
    <name type="scientific">Trifolium medium</name>
    <dbReference type="NCBI Taxonomy" id="97028"/>
    <lineage>
        <taxon>Eukaryota</taxon>
        <taxon>Viridiplantae</taxon>
        <taxon>Streptophyta</taxon>
        <taxon>Embryophyta</taxon>
        <taxon>Tracheophyta</taxon>
        <taxon>Spermatophyta</taxon>
        <taxon>Magnoliopsida</taxon>
        <taxon>eudicotyledons</taxon>
        <taxon>Gunneridae</taxon>
        <taxon>Pentapetalae</taxon>
        <taxon>rosids</taxon>
        <taxon>fabids</taxon>
        <taxon>Fabales</taxon>
        <taxon>Fabaceae</taxon>
        <taxon>Papilionoideae</taxon>
        <taxon>50 kb inversion clade</taxon>
        <taxon>NPAAA clade</taxon>
        <taxon>Hologalegina</taxon>
        <taxon>IRL clade</taxon>
        <taxon>Trifolieae</taxon>
        <taxon>Trifolium</taxon>
    </lineage>
</organism>
<reference evidence="1 2" key="1">
    <citation type="journal article" date="2018" name="Front. Plant Sci.">
        <title>Red Clover (Trifolium pratense) and Zigzag Clover (T. medium) - A Picture of Genomic Similarities and Differences.</title>
        <authorList>
            <person name="Dluhosova J."/>
            <person name="Istvanek J."/>
            <person name="Nedelnik J."/>
            <person name="Repkova J."/>
        </authorList>
    </citation>
    <scope>NUCLEOTIDE SEQUENCE [LARGE SCALE GENOMIC DNA]</scope>
    <source>
        <strain evidence="2">cv. 10/8</strain>
        <tissue evidence="1">Leaf</tissue>
    </source>
</reference>
<feature type="non-terminal residue" evidence="1">
    <location>
        <position position="49"/>
    </location>
</feature>
<evidence type="ECO:0000313" key="1">
    <source>
        <dbReference type="EMBL" id="MCI43907.1"/>
    </source>
</evidence>
<name>A0A392S681_9FABA</name>
<sequence>MVSSSFSSLMISTLSRRRIYIGSLVSFAIANVSRSIGLFKIWGNQIVFT</sequence>
<dbReference type="Proteomes" id="UP000265520">
    <property type="component" value="Unassembled WGS sequence"/>
</dbReference>
<accession>A0A392S681</accession>
<keyword evidence="2" id="KW-1185">Reference proteome</keyword>
<protein>
    <submittedName>
        <fullName evidence="1">Uncharacterized protein</fullName>
    </submittedName>
</protein>